<reference evidence="3" key="1">
    <citation type="submission" date="2022-07" db="EMBL/GenBank/DDBJ databases">
        <title>Genome Sequence of Xylaria arbuscula.</title>
        <authorList>
            <person name="Buettner E."/>
        </authorList>
    </citation>
    <scope>NUCLEOTIDE SEQUENCE</scope>
    <source>
        <strain evidence="3">VT107</strain>
    </source>
</reference>
<dbReference type="PANTHER" id="PTHR10655">
    <property type="entry name" value="LYSOPHOSPHOLIPASE-RELATED"/>
    <property type="match status" value="1"/>
</dbReference>
<organism evidence="3 4">
    <name type="scientific">Xylaria arbuscula</name>
    <dbReference type="NCBI Taxonomy" id="114810"/>
    <lineage>
        <taxon>Eukaryota</taxon>
        <taxon>Fungi</taxon>
        <taxon>Dikarya</taxon>
        <taxon>Ascomycota</taxon>
        <taxon>Pezizomycotina</taxon>
        <taxon>Sordariomycetes</taxon>
        <taxon>Xylariomycetidae</taxon>
        <taxon>Xylariales</taxon>
        <taxon>Xylariaceae</taxon>
        <taxon>Xylaria</taxon>
    </lineage>
</organism>
<dbReference type="InterPro" id="IPR029058">
    <property type="entry name" value="AB_hydrolase_fold"/>
</dbReference>
<dbReference type="GO" id="GO:0005737">
    <property type="term" value="C:cytoplasm"/>
    <property type="evidence" value="ECO:0007669"/>
    <property type="project" value="TreeGrafter"/>
</dbReference>
<dbReference type="Pfam" id="PF02230">
    <property type="entry name" value="Abhydrolase_2"/>
    <property type="match status" value="1"/>
</dbReference>
<proteinExistence type="inferred from homology"/>
<sequence>MVSTVSLPALNGNEHTHTFIFLHGQSSNAHEISQQLWDTLDSRGVSIQHIFPSVKWLFPQAGEIFNTRYQMNMREWSNLWDSRNPDEYQELQIPSLRNVIPELVELIEREAMVVGLENIILGGISHGCATAIQVLLNLRGRSRRLCAFVGIAGWMSFRRSSAQGARELLGLGAGPTDDLYRNTPAFIAHSADDNVTSIEQGKRLRDTLAAYGMTVTWKEYPTGGHWINTPQGIEDVVAFLKAQGLVAHQP</sequence>
<dbReference type="AlphaFoldDB" id="A0A9W8N704"/>
<evidence type="ECO:0000259" key="2">
    <source>
        <dbReference type="Pfam" id="PF02230"/>
    </source>
</evidence>
<dbReference type="EMBL" id="JANPWZ010002245">
    <property type="protein sequence ID" value="KAJ3560455.1"/>
    <property type="molecule type" value="Genomic_DNA"/>
</dbReference>
<name>A0A9W8N704_9PEZI</name>
<dbReference type="OrthoDB" id="2418081at2759"/>
<dbReference type="GO" id="GO:0008474">
    <property type="term" value="F:palmitoyl-(protein) hydrolase activity"/>
    <property type="evidence" value="ECO:0007669"/>
    <property type="project" value="TreeGrafter"/>
</dbReference>
<dbReference type="VEuPathDB" id="FungiDB:F4678DRAFT_407815"/>
<evidence type="ECO:0000313" key="3">
    <source>
        <dbReference type="EMBL" id="KAJ3560455.1"/>
    </source>
</evidence>
<dbReference type="Proteomes" id="UP001148614">
    <property type="component" value="Unassembled WGS sequence"/>
</dbReference>
<dbReference type="SUPFAM" id="SSF53474">
    <property type="entry name" value="alpha/beta-Hydrolases"/>
    <property type="match status" value="1"/>
</dbReference>
<keyword evidence="4" id="KW-1185">Reference proteome</keyword>
<evidence type="ECO:0000256" key="1">
    <source>
        <dbReference type="ARBA" id="ARBA00006499"/>
    </source>
</evidence>
<dbReference type="InterPro" id="IPR003140">
    <property type="entry name" value="PLipase/COase/thioEstase"/>
</dbReference>
<dbReference type="GO" id="GO:0052689">
    <property type="term" value="F:carboxylic ester hydrolase activity"/>
    <property type="evidence" value="ECO:0007669"/>
    <property type="project" value="TreeGrafter"/>
</dbReference>
<comment type="caution">
    <text evidence="3">The sequence shown here is derived from an EMBL/GenBank/DDBJ whole genome shotgun (WGS) entry which is preliminary data.</text>
</comment>
<gene>
    <name evidence="3" type="ORF">NPX13_g9294</name>
</gene>
<dbReference type="Gene3D" id="3.40.50.1820">
    <property type="entry name" value="alpha/beta hydrolase"/>
    <property type="match status" value="1"/>
</dbReference>
<accession>A0A9W8N704</accession>
<comment type="similarity">
    <text evidence="1">Belongs to the AB hydrolase superfamily. AB hydrolase 2 family.</text>
</comment>
<protein>
    <recommendedName>
        <fullName evidence="2">Phospholipase/carboxylesterase/thioesterase domain-containing protein</fullName>
    </recommendedName>
</protein>
<feature type="domain" description="Phospholipase/carboxylesterase/thioesterase" evidence="2">
    <location>
        <begin position="13"/>
        <end position="241"/>
    </location>
</feature>
<dbReference type="InterPro" id="IPR050565">
    <property type="entry name" value="LYPA1-2/EST-like"/>
</dbReference>
<evidence type="ECO:0000313" key="4">
    <source>
        <dbReference type="Proteomes" id="UP001148614"/>
    </source>
</evidence>
<dbReference type="PANTHER" id="PTHR10655:SF63">
    <property type="entry name" value="PHOSPHOLIPASE_CARBOXYLESTERASE_THIOESTERASE DOMAIN-CONTAINING PROTEIN"/>
    <property type="match status" value="1"/>
</dbReference>